<dbReference type="PANTHER" id="PTHR43201">
    <property type="entry name" value="ACYL-COA SYNTHETASE"/>
    <property type="match status" value="1"/>
</dbReference>
<dbReference type="PROSITE" id="PS00455">
    <property type="entry name" value="AMP_BINDING"/>
    <property type="match status" value="1"/>
</dbReference>
<keyword evidence="2" id="KW-0436">Ligase</keyword>
<dbReference type="GO" id="GO:0090410">
    <property type="term" value="P:malonate catabolic process"/>
    <property type="evidence" value="ECO:0007669"/>
    <property type="project" value="UniProtKB-ARBA"/>
</dbReference>
<evidence type="ECO:0000313" key="13">
    <source>
        <dbReference type="Ensembl" id="ENSCCRP00010052683.1"/>
    </source>
</evidence>
<dbReference type="InterPro" id="IPR020845">
    <property type="entry name" value="AMP-binding_CS"/>
</dbReference>
<comment type="function">
    <text evidence="7">Catalyzes the initial reaction in intramitochondrial fatty acid synthesis, by activating malonate and methylmalonate, but not acetate, into their respective CoA thioester. May have some preference toward very-long-chain substrates.</text>
</comment>
<dbReference type="AlphaFoldDB" id="A0A8C1KX76"/>
<dbReference type="Gene3D" id="3.30.300.30">
    <property type="match status" value="1"/>
</dbReference>
<evidence type="ECO:0000256" key="2">
    <source>
        <dbReference type="ARBA" id="ARBA00022598"/>
    </source>
</evidence>
<evidence type="ECO:0000259" key="12">
    <source>
        <dbReference type="Pfam" id="PF13193"/>
    </source>
</evidence>
<comment type="catalytic activity">
    <reaction evidence="5">
        <text>tetracosanoate + ATP + CoA = tetracosanoyl-CoA + AMP + diphosphate</text>
        <dbReference type="Rhea" id="RHEA:33639"/>
        <dbReference type="ChEBI" id="CHEBI:30616"/>
        <dbReference type="ChEBI" id="CHEBI:31014"/>
        <dbReference type="ChEBI" id="CHEBI:33019"/>
        <dbReference type="ChEBI" id="CHEBI:57287"/>
        <dbReference type="ChEBI" id="CHEBI:65052"/>
        <dbReference type="ChEBI" id="CHEBI:456215"/>
    </reaction>
    <physiologicalReaction direction="left-to-right" evidence="5">
        <dbReference type="Rhea" id="RHEA:33640"/>
    </physiologicalReaction>
</comment>
<dbReference type="GO" id="GO:0005739">
    <property type="term" value="C:mitochondrion"/>
    <property type="evidence" value="ECO:0007669"/>
    <property type="project" value="UniProtKB-ARBA"/>
</dbReference>
<dbReference type="CDD" id="cd05941">
    <property type="entry name" value="MCS"/>
    <property type="match status" value="1"/>
</dbReference>
<feature type="domain" description="AMP-dependent synthetase/ligase" evidence="11">
    <location>
        <begin position="49"/>
        <end position="418"/>
    </location>
</feature>
<keyword evidence="4" id="KW-0443">Lipid metabolism</keyword>
<dbReference type="Gene3D" id="3.40.50.12780">
    <property type="entry name" value="N-terminal domain of ligase-like"/>
    <property type="match status" value="1"/>
</dbReference>
<dbReference type="FunFam" id="3.30.300.30:FF:000031">
    <property type="entry name" value="Acyl-CoA synthetase family member 3"/>
    <property type="match status" value="1"/>
</dbReference>
<dbReference type="InterPro" id="IPR042099">
    <property type="entry name" value="ANL_N_sf"/>
</dbReference>
<proteinExistence type="inferred from homology"/>
<evidence type="ECO:0000256" key="6">
    <source>
        <dbReference type="ARBA" id="ARBA00051573"/>
    </source>
</evidence>
<evidence type="ECO:0000256" key="3">
    <source>
        <dbReference type="ARBA" id="ARBA00022832"/>
    </source>
</evidence>
<protein>
    <recommendedName>
        <fullName evidence="9">Malonate--CoA ligase ACSF3, mitochondrial</fullName>
        <ecNumber evidence="8">6.2.1.76</ecNumber>
    </recommendedName>
    <alternativeName>
        <fullName evidence="10">Acyl-CoA synthetase family member 3</fullName>
    </alternativeName>
</protein>
<evidence type="ECO:0000256" key="9">
    <source>
        <dbReference type="ARBA" id="ARBA00067560"/>
    </source>
</evidence>
<dbReference type="GO" id="GO:0006633">
    <property type="term" value="P:fatty acid biosynthetic process"/>
    <property type="evidence" value="ECO:0007669"/>
    <property type="project" value="UniProtKB-ARBA"/>
</dbReference>
<dbReference type="GO" id="GO:0090409">
    <property type="term" value="F:malonyl-CoA synthetase activity"/>
    <property type="evidence" value="ECO:0007669"/>
    <property type="project" value="UniProtKB-EC"/>
</dbReference>
<dbReference type="SUPFAM" id="SSF56801">
    <property type="entry name" value="Acetyl-CoA synthetase-like"/>
    <property type="match status" value="1"/>
</dbReference>
<evidence type="ECO:0000256" key="10">
    <source>
        <dbReference type="ARBA" id="ARBA00078916"/>
    </source>
</evidence>
<evidence type="ECO:0000256" key="8">
    <source>
        <dbReference type="ARBA" id="ARBA00066540"/>
    </source>
</evidence>
<keyword evidence="14" id="KW-1185">Reference proteome</keyword>
<dbReference type="InterPro" id="IPR000873">
    <property type="entry name" value="AMP-dep_synth/lig_dom"/>
</dbReference>
<sequence>CISNENLKKGFLKVCRMTSCSLEASQRTFASSYLKISPGVGRVAPVFSRASVYGDNVAITDHSGSHTYSSLYKNSKSLAGLITKALTCQSGDLQGKCISFLCANDASYTVAQWAAWMCGGIAVPLYRKHPPGELEYVISDSQSSLLVAGQPFMDTLEPLAQKLGLPCLQLPTTSSLDTLQSEDIRMLPEQNISDWAERPAMLIYTSGTTGRPKGVLHTHSSLQAMVQGLVSEWAWNKDDVILHTLPLHHVHGIVNKLIAQKVWEQLISSKSPMVNVFMAVPTIYSKLIEYYDQHFTQPQVQDFIRAVCKERIRLMVSGSAALPQPVLERWAEITGHVLLERYGMTEIGMALSNPLKGPRVPGAVGVPLPGVEVRIMMTNSTNAIIAEGNSKGTRVKAGLEGKEGELLVRGSSVFQKYWNKPQETADTFTEDGWFKTGDTALYRDGVYWIMGRTSVDIIKSGGYKISALDVERHLLAHPDITDVAVIGAPDPTWGQKVTAVVQLKKGKTLTLSQLQAWAREHMAPYTIPTGLILVEEMPRNQMGKVNKKDLLRKFFPTRSD</sequence>
<dbReference type="InterPro" id="IPR045851">
    <property type="entry name" value="AMP-bd_C_sf"/>
</dbReference>
<name>A0A8C1KX76_CYPCA</name>
<dbReference type="GO" id="GO:0031956">
    <property type="term" value="F:medium-chain fatty acid-CoA ligase activity"/>
    <property type="evidence" value="ECO:0007669"/>
    <property type="project" value="TreeGrafter"/>
</dbReference>
<reference evidence="13" key="2">
    <citation type="submission" date="2025-09" db="UniProtKB">
        <authorList>
            <consortium name="Ensembl"/>
        </authorList>
    </citation>
    <scope>IDENTIFICATION</scope>
</reference>
<reference evidence="13" key="1">
    <citation type="submission" date="2025-08" db="UniProtKB">
        <authorList>
            <consortium name="Ensembl"/>
        </authorList>
    </citation>
    <scope>IDENTIFICATION</scope>
</reference>
<accession>A0A8C1KX76</accession>
<feature type="domain" description="AMP-binding enzyme C-terminal" evidence="12">
    <location>
        <begin position="470"/>
        <end position="544"/>
    </location>
</feature>
<evidence type="ECO:0000256" key="1">
    <source>
        <dbReference type="ARBA" id="ARBA00006432"/>
    </source>
</evidence>
<dbReference type="PANTHER" id="PTHR43201:SF8">
    <property type="entry name" value="ACYL-COA SYNTHETASE FAMILY MEMBER 3"/>
    <property type="match status" value="1"/>
</dbReference>
<evidence type="ECO:0000256" key="7">
    <source>
        <dbReference type="ARBA" id="ARBA00055210"/>
    </source>
</evidence>
<keyword evidence="3" id="KW-0276">Fatty acid metabolism</keyword>
<dbReference type="Pfam" id="PF00501">
    <property type="entry name" value="AMP-binding"/>
    <property type="match status" value="1"/>
</dbReference>
<organism evidence="13 14">
    <name type="scientific">Cyprinus carpio</name>
    <name type="common">Common carp</name>
    <dbReference type="NCBI Taxonomy" id="7962"/>
    <lineage>
        <taxon>Eukaryota</taxon>
        <taxon>Metazoa</taxon>
        <taxon>Chordata</taxon>
        <taxon>Craniata</taxon>
        <taxon>Vertebrata</taxon>
        <taxon>Euteleostomi</taxon>
        <taxon>Actinopterygii</taxon>
        <taxon>Neopterygii</taxon>
        <taxon>Teleostei</taxon>
        <taxon>Ostariophysi</taxon>
        <taxon>Cypriniformes</taxon>
        <taxon>Cyprinidae</taxon>
        <taxon>Cyprininae</taxon>
        <taxon>Cyprinus</taxon>
    </lineage>
</organism>
<dbReference type="EC" id="6.2.1.76" evidence="8"/>
<evidence type="ECO:0000259" key="11">
    <source>
        <dbReference type="Pfam" id="PF00501"/>
    </source>
</evidence>
<evidence type="ECO:0000256" key="4">
    <source>
        <dbReference type="ARBA" id="ARBA00023098"/>
    </source>
</evidence>
<comment type="similarity">
    <text evidence="1">Belongs to the ATP-dependent AMP-binding enzyme family.</text>
</comment>
<comment type="catalytic activity">
    <reaction evidence="6">
        <text>malonate + ATP + CoA = malonyl-CoA + AMP + diphosphate</text>
        <dbReference type="Rhea" id="RHEA:32139"/>
        <dbReference type="ChEBI" id="CHEBI:15792"/>
        <dbReference type="ChEBI" id="CHEBI:30616"/>
        <dbReference type="ChEBI" id="CHEBI:33019"/>
        <dbReference type="ChEBI" id="CHEBI:57287"/>
        <dbReference type="ChEBI" id="CHEBI:57384"/>
        <dbReference type="ChEBI" id="CHEBI:456215"/>
        <dbReference type="EC" id="6.2.1.76"/>
    </reaction>
    <physiologicalReaction direction="left-to-right" evidence="6">
        <dbReference type="Rhea" id="RHEA:32140"/>
    </physiologicalReaction>
</comment>
<dbReference type="FunFam" id="3.40.50.12780:FF:000030">
    <property type="entry name" value="Acyl-CoA synthetase family member 3"/>
    <property type="match status" value="1"/>
</dbReference>
<dbReference type="Pfam" id="PF13193">
    <property type="entry name" value="AMP-binding_C"/>
    <property type="match status" value="1"/>
</dbReference>
<evidence type="ECO:0000313" key="14">
    <source>
        <dbReference type="Proteomes" id="UP000694427"/>
    </source>
</evidence>
<evidence type="ECO:0000256" key="5">
    <source>
        <dbReference type="ARBA" id="ARBA00048666"/>
    </source>
</evidence>
<dbReference type="InterPro" id="IPR025110">
    <property type="entry name" value="AMP-bd_C"/>
</dbReference>
<dbReference type="Ensembl" id="ENSCCRT00010057757.1">
    <property type="protein sequence ID" value="ENSCCRP00010052683.1"/>
    <property type="gene ID" value="ENSCCRG00010022319.1"/>
</dbReference>
<dbReference type="Proteomes" id="UP000694427">
    <property type="component" value="Unplaced"/>
</dbReference>